<protein>
    <submittedName>
        <fullName evidence="1">Uncharacterized protein</fullName>
    </submittedName>
</protein>
<keyword evidence="2" id="KW-1185">Reference proteome</keyword>
<reference evidence="1" key="1">
    <citation type="journal article" date="2023" name="G3 (Bethesda)">
        <title>A reference genome for the long-term kleptoplast-retaining sea slug Elysia crispata morphotype clarki.</title>
        <authorList>
            <person name="Eastman K.E."/>
            <person name="Pendleton A.L."/>
            <person name="Shaikh M.A."/>
            <person name="Suttiyut T."/>
            <person name="Ogas R."/>
            <person name="Tomko P."/>
            <person name="Gavelis G."/>
            <person name="Widhalm J.R."/>
            <person name="Wisecaver J.H."/>
        </authorList>
    </citation>
    <scope>NUCLEOTIDE SEQUENCE</scope>
    <source>
        <strain evidence="1">ECLA1</strain>
    </source>
</reference>
<comment type="caution">
    <text evidence="1">The sequence shown here is derived from an EMBL/GenBank/DDBJ whole genome shotgun (WGS) entry which is preliminary data.</text>
</comment>
<organism evidence="1 2">
    <name type="scientific">Elysia crispata</name>
    <name type="common">lettuce slug</name>
    <dbReference type="NCBI Taxonomy" id="231223"/>
    <lineage>
        <taxon>Eukaryota</taxon>
        <taxon>Metazoa</taxon>
        <taxon>Spiralia</taxon>
        <taxon>Lophotrochozoa</taxon>
        <taxon>Mollusca</taxon>
        <taxon>Gastropoda</taxon>
        <taxon>Heterobranchia</taxon>
        <taxon>Euthyneura</taxon>
        <taxon>Panpulmonata</taxon>
        <taxon>Sacoglossa</taxon>
        <taxon>Placobranchoidea</taxon>
        <taxon>Plakobranchidae</taxon>
        <taxon>Elysia</taxon>
    </lineage>
</organism>
<dbReference type="Proteomes" id="UP001283361">
    <property type="component" value="Unassembled WGS sequence"/>
</dbReference>
<accession>A0AAE1D356</accession>
<evidence type="ECO:0000313" key="1">
    <source>
        <dbReference type="EMBL" id="KAK3755147.1"/>
    </source>
</evidence>
<evidence type="ECO:0000313" key="2">
    <source>
        <dbReference type="Proteomes" id="UP001283361"/>
    </source>
</evidence>
<proteinExistence type="predicted"/>
<dbReference type="AlphaFoldDB" id="A0AAE1D356"/>
<dbReference type="EMBL" id="JAWDGP010005606">
    <property type="protein sequence ID" value="KAK3755147.1"/>
    <property type="molecule type" value="Genomic_DNA"/>
</dbReference>
<name>A0AAE1D356_9GAST</name>
<sequence>MGGSCFLLSQSPWRSLYIVRQHRLTSPNVPLQCVFLTTLSVPLFTVCGNAVTRLSSVELILVQTLKLTRLVTAFLEDNTLKEVVRAVNLEK</sequence>
<gene>
    <name evidence="1" type="ORF">RRG08_036633</name>
</gene>